<proteinExistence type="predicted"/>
<accession>A0A1C5K9V0</accession>
<keyword evidence="2" id="KW-1185">Reference proteome</keyword>
<name>A0A1C5K9V0_9ACTN</name>
<sequence length="37" mass="4335">MLIELLRAEVRRDELARPLRAGNRPTPLWPRPTAGRR</sequence>
<protein>
    <submittedName>
        <fullName evidence="1">Uncharacterized protein</fullName>
    </submittedName>
</protein>
<organism evidence="1 2">
    <name type="scientific">Micromonospora echinaurantiaca</name>
    <dbReference type="NCBI Taxonomy" id="47857"/>
    <lineage>
        <taxon>Bacteria</taxon>
        <taxon>Bacillati</taxon>
        <taxon>Actinomycetota</taxon>
        <taxon>Actinomycetes</taxon>
        <taxon>Micromonosporales</taxon>
        <taxon>Micromonosporaceae</taxon>
        <taxon>Micromonospora</taxon>
    </lineage>
</organism>
<evidence type="ECO:0000313" key="2">
    <source>
        <dbReference type="Proteomes" id="UP000198217"/>
    </source>
</evidence>
<dbReference type="Proteomes" id="UP000198217">
    <property type="component" value="Chromosome I"/>
</dbReference>
<reference evidence="1 2" key="1">
    <citation type="submission" date="2016-06" db="EMBL/GenBank/DDBJ databases">
        <authorList>
            <person name="Kjaerup R.B."/>
            <person name="Dalgaard T.S."/>
            <person name="Juul-Madsen H.R."/>
        </authorList>
    </citation>
    <scope>NUCLEOTIDE SEQUENCE [LARGE SCALE GENOMIC DNA]</scope>
    <source>
        <strain evidence="1 2">DSM 43904</strain>
    </source>
</reference>
<dbReference type="AlphaFoldDB" id="A0A1C5K9V0"/>
<evidence type="ECO:0000313" key="1">
    <source>
        <dbReference type="EMBL" id="SCG79349.1"/>
    </source>
</evidence>
<gene>
    <name evidence="1" type="ORF">GA0070609_5870</name>
</gene>
<dbReference type="EMBL" id="LT607750">
    <property type="protein sequence ID" value="SCG79349.1"/>
    <property type="molecule type" value="Genomic_DNA"/>
</dbReference>